<dbReference type="Pfam" id="PF08245">
    <property type="entry name" value="Mur_ligase_M"/>
    <property type="match status" value="1"/>
</dbReference>
<keyword evidence="2 5" id="KW-0436">Ligase</keyword>
<dbReference type="GO" id="GO:0046872">
    <property type="term" value="F:metal ion binding"/>
    <property type="evidence" value="ECO:0007669"/>
    <property type="project" value="UniProtKB-KW"/>
</dbReference>
<dbReference type="GO" id="GO:0140282">
    <property type="term" value="F:carbon-nitrogen ligase activity on lipid II"/>
    <property type="evidence" value="ECO:0007669"/>
    <property type="project" value="UniProtKB-UniRule"/>
</dbReference>
<keyword evidence="2" id="KW-0067">ATP-binding</keyword>
<evidence type="ECO:0000313" key="5">
    <source>
        <dbReference type="EMBL" id="EHN58281.1"/>
    </source>
</evidence>
<keyword evidence="2" id="KW-0961">Cell wall biogenesis/degradation</keyword>
<dbReference type="eggNOG" id="COG0770">
    <property type="taxonomic scope" value="Bacteria"/>
</dbReference>
<dbReference type="STRING" id="336988.NT96_03970"/>
<dbReference type="GO" id="GO:0009252">
    <property type="term" value="P:peptidoglycan biosynthetic process"/>
    <property type="evidence" value="ECO:0007669"/>
    <property type="project" value="UniProtKB-UniRule"/>
</dbReference>
<dbReference type="PATRIC" id="fig|1045004.4.peg.157"/>
<reference evidence="5 6" key="1">
    <citation type="journal article" date="2012" name="PLoS ONE">
        <title>Functional divergence in the genus oenococcus as predicted by genome sequencing of the newly-described species, Oenococcus kitaharae.</title>
        <authorList>
            <person name="Borneman A.R."/>
            <person name="McCarthy J.M."/>
            <person name="Chambers P.J."/>
            <person name="Bartowsky E.J."/>
        </authorList>
    </citation>
    <scope>NUCLEOTIDE SEQUENCE [LARGE SCALE GENOMIC DNA]</scope>
    <source>
        <strain evidence="6">DSM17330</strain>
    </source>
</reference>
<dbReference type="InterPro" id="IPR013221">
    <property type="entry name" value="Mur_ligase_cen"/>
</dbReference>
<gene>
    <name evidence="2" type="primary">murT</name>
    <name evidence="5" type="ORF">OKIT_0154</name>
</gene>
<dbReference type="PANTHER" id="PTHR23135">
    <property type="entry name" value="MUR LIGASE FAMILY MEMBER"/>
    <property type="match status" value="1"/>
</dbReference>
<keyword evidence="2" id="KW-0547">Nucleotide-binding</keyword>
<dbReference type="EC" id="6.3.5.13" evidence="2"/>
<dbReference type="InterPro" id="IPR043703">
    <property type="entry name" value="Lipid_II_synth_MurT"/>
</dbReference>
<dbReference type="UniPathway" id="UPA00219"/>
<comment type="pathway">
    <text evidence="1 2">Cell wall biogenesis; peptidoglycan biosynthesis.</text>
</comment>
<dbReference type="Proteomes" id="UP000004959">
    <property type="component" value="Chromosome"/>
</dbReference>
<comment type="caution">
    <text evidence="5">The sequence shown here is derived from an EMBL/GenBank/DDBJ whole genome shotgun (WGS) entry which is preliminary data.</text>
</comment>
<dbReference type="Pfam" id="PF08353">
    <property type="entry name" value="MurT_C"/>
    <property type="match status" value="1"/>
</dbReference>
<dbReference type="InterPro" id="IPR036565">
    <property type="entry name" value="Mur-like_cat_sf"/>
</dbReference>
<evidence type="ECO:0000313" key="6">
    <source>
        <dbReference type="Proteomes" id="UP000004959"/>
    </source>
</evidence>
<dbReference type="GO" id="GO:0071555">
    <property type="term" value="P:cell wall organization"/>
    <property type="evidence" value="ECO:0007669"/>
    <property type="project" value="UniProtKB-KW"/>
</dbReference>
<dbReference type="GO" id="GO:0008360">
    <property type="term" value="P:regulation of cell shape"/>
    <property type="evidence" value="ECO:0007669"/>
    <property type="project" value="UniProtKB-KW"/>
</dbReference>
<organism evidence="5 6">
    <name type="scientific">Oenococcus kitaharae DSM 17330</name>
    <dbReference type="NCBI Taxonomy" id="1045004"/>
    <lineage>
        <taxon>Bacteria</taxon>
        <taxon>Bacillati</taxon>
        <taxon>Bacillota</taxon>
        <taxon>Bacilli</taxon>
        <taxon>Lactobacillales</taxon>
        <taxon>Lactobacillaceae</taxon>
        <taxon>Oenococcus</taxon>
    </lineage>
</organism>
<name>G9WEV8_9LACO</name>
<accession>G9WEV8</accession>
<comment type="function">
    <text evidence="2">The lipid II isoglutaminyl synthase complex catalyzes the formation of alpha-D-isoglutamine in the cell wall lipid II stem peptide. The MurT subunit catalyzes the ATP-dependent amidation of D-glutamate residue of lipid II, converting it to an isoglutamine residue.</text>
</comment>
<comment type="catalytic activity">
    <reaction evidence="2">
        <text>beta-D-GlcNAc-(1-&gt;4)-Mur2Ac(oyl-L-Ala-gamma-D-O-P-Glu-L-Lys-D-Ala-D-Ala)-di-trans,octa-cis-undecaprenyl diphosphate + NH4(+) = beta-D-GlcNAc-(1-&gt;4)-Mur2Ac(oyl-L-Ala-D-isoglutaminyl-L-Lys-D-Ala-D-Ala)-di-trans,octa-cis-undecaprenyl diphosphate + phosphate + H(+)</text>
        <dbReference type="Rhea" id="RHEA:57932"/>
        <dbReference type="ChEBI" id="CHEBI:15378"/>
        <dbReference type="ChEBI" id="CHEBI:28938"/>
        <dbReference type="ChEBI" id="CHEBI:43474"/>
        <dbReference type="ChEBI" id="CHEBI:62233"/>
        <dbReference type="ChEBI" id="CHEBI:143132"/>
    </reaction>
</comment>
<protein>
    <recommendedName>
        <fullName evidence="2">Lipid II isoglutaminyl synthase (glutamine-hydrolyzing) subunit MurT</fullName>
        <ecNumber evidence="2">6.3.5.13</ecNumber>
    </recommendedName>
</protein>
<dbReference type="PANTHER" id="PTHR23135:SF7">
    <property type="entry name" value="LIPID II ISOGLUTAMINYL SYNTHASE (GLUTAMINE-HYDROLYZING) SUBUNIT MURT"/>
    <property type="match status" value="1"/>
</dbReference>
<dbReference type="GO" id="GO:0005524">
    <property type="term" value="F:ATP binding"/>
    <property type="evidence" value="ECO:0007669"/>
    <property type="project" value="UniProtKB-UniRule"/>
</dbReference>
<dbReference type="AlphaFoldDB" id="G9WEV8"/>
<dbReference type="HOGENOM" id="CLU_041534_0_0_9"/>
<comment type="catalytic activity">
    <reaction evidence="2">
        <text>beta-D-GlcNAc-(1-&gt;4)-Mur2Ac(oyl-L-Ala-gamma-D-Glu-L-Lys-D-Ala-D-Ala)-di-trans,octa-cis-undecaprenyl diphosphate + L-glutamine + ATP + H2O = beta-D-GlcNAc-(1-&gt;4)-Mur2Ac(oyl-L-Ala-D-isoglutaminyl-L-Lys-D-Ala-D-Ala)-di-trans,octa-cis-undecaprenyl diphosphate + L-glutamate + ADP + phosphate + H(+)</text>
        <dbReference type="Rhea" id="RHEA:57928"/>
        <dbReference type="ChEBI" id="CHEBI:15377"/>
        <dbReference type="ChEBI" id="CHEBI:15378"/>
        <dbReference type="ChEBI" id="CHEBI:29985"/>
        <dbReference type="ChEBI" id="CHEBI:30616"/>
        <dbReference type="ChEBI" id="CHEBI:43474"/>
        <dbReference type="ChEBI" id="CHEBI:58359"/>
        <dbReference type="ChEBI" id="CHEBI:60033"/>
        <dbReference type="ChEBI" id="CHEBI:62233"/>
        <dbReference type="ChEBI" id="CHEBI:456216"/>
        <dbReference type="EC" id="6.3.5.13"/>
    </reaction>
</comment>
<comment type="catalytic activity">
    <reaction evidence="2">
        <text>beta-D-GlcNAc-(1-&gt;4)-Mur2Ac(oyl-L-Ala-gamma-D-Glu-L-Lys-D-Ala-D-Ala)-di-trans,octa-cis-undecaprenyl diphosphate + ATP = beta-D-GlcNAc-(1-&gt;4)-Mur2Ac(oyl-L-Ala-gamma-D-O-P-Glu-L-Lys-D-Ala-D-Ala)-di-trans,octa-cis-undecaprenyl diphosphate + ADP</text>
        <dbReference type="Rhea" id="RHEA:59488"/>
        <dbReference type="ChEBI" id="CHEBI:30616"/>
        <dbReference type="ChEBI" id="CHEBI:60033"/>
        <dbReference type="ChEBI" id="CHEBI:143132"/>
        <dbReference type="ChEBI" id="CHEBI:456216"/>
    </reaction>
</comment>
<evidence type="ECO:0000259" key="4">
    <source>
        <dbReference type="Pfam" id="PF08353"/>
    </source>
</evidence>
<evidence type="ECO:0000256" key="1">
    <source>
        <dbReference type="ARBA" id="ARBA00004752"/>
    </source>
</evidence>
<comment type="similarity">
    <text evidence="2">Belongs to the MurCDEF family. MurT subfamily.</text>
</comment>
<feature type="domain" description="Lipid II isoglutaminyl synthase (glutamine-hydrolyzing) subunit MurT C-terminal" evidence="4">
    <location>
        <begin position="344"/>
        <end position="452"/>
    </location>
</feature>
<comment type="subunit">
    <text evidence="2">Forms a heterodimer with GatD.</text>
</comment>
<dbReference type="HAMAP" id="MF_02214">
    <property type="entry name" value="Lipid_II_synth_MurT"/>
    <property type="match status" value="1"/>
</dbReference>
<feature type="domain" description="Mur ligase central" evidence="3">
    <location>
        <begin position="71"/>
        <end position="305"/>
    </location>
</feature>
<keyword evidence="6" id="KW-1185">Reference proteome</keyword>
<dbReference type="Gene3D" id="3.40.1190.10">
    <property type="entry name" value="Mur-like, catalytic domain"/>
    <property type="match status" value="1"/>
</dbReference>
<evidence type="ECO:0000256" key="2">
    <source>
        <dbReference type="HAMAP-Rule" id="MF_02214"/>
    </source>
</evidence>
<comment type="caution">
    <text evidence="2">Lacks conserved residue(s) required for the propagation of feature annotation.</text>
</comment>
<evidence type="ECO:0000259" key="3">
    <source>
        <dbReference type="Pfam" id="PF08245"/>
    </source>
</evidence>
<proteinExistence type="inferred from homology"/>
<keyword evidence="2" id="KW-0573">Peptidoglycan synthesis</keyword>
<dbReference type="InterPro" id="IPR013564">
    <property type="entry name" value="MurT_C"/>
</dbReference>
<dbReference type="GO" id="GO:0016881">
    <property type="term" value="F:acid-amino acid ligase activity"/>
    <property type="evidence" value="ECO:0007669"/>
    <property type="project" value="InterPro"/>
</dbReference>
<sequence length="469" mass="51970">MSNYISDIFMLVYNLFMTIRSKFALFAGSTSYIFLHKILHRGGTSLPGKIAYQLDPAILKEFADKIQTVIITGTNGKTLTTALCARVLSKSGRLIITNKSGSNMIQGIVATIMAHAAQIRQANRQGQKPIAVLEVDEANVKAAAESLQASHFVLTNIFRDQMDRYGEIYTTYEKITDGINSSPKAEVIANGDSPIFARKPYANPVTYFGFADRPETGDHRAPTNTDGILAPTDDQVLHYHYLTYANLGSYFTPDKSFKRPDLKYAVTKVDSLTPAKSDFEIDQHAFTLPLGGLYNIYNALAAYALGREFGLTADQIFAALNEDSRIFGRQEQLQIGDHLVTIVLIKNPVGANSVIDMMISDPQPFSLVTLLNANYADGIDTSWIFDAEFERLHETKLAKIIVGGQRYKDFSVRLKMAGFPDQIVEQDFSKLIDRIKALPTKNVYVAATYTSMLMFRAELTKAGLAKGSF</sequence>
<dbReference type="EMBL" id="AFVZ01000001">
    <property type="protein sequence ID" value="EHN58281.1"/>
    <property type="molecule type" value="Genomic_DNA"/>
</dbReference>
<keyword evidence="2" id="KW-0479">Metal-binding</keyword>
<keyword evidence="2" id="KW-0133">Cell shape</keyword>
<dbReference type="SUPFAM" id="SSF53623">
    <property type="entry name" value="MurD-like peptide ligases, catalytic domain"/>
    <property type="match status" value="1"/>
</dbReference>
<feature type="active site" evidence="2">
    <location>
        <position position="380"/>
    </location>
</feature>